<dbReference type="Pfam" id="PF00481">
    <property type="entry name" value="PP2C"/>
    <property type="match status" value="2"/>
</dbReference>
<dbReference type="PANTHER" id="PTHR13832">
    <property type="entry name" value="PROTEIN PHOSPHATASE 2C"/>
    <property type="match status" value="1"/>
</dbReference>
<feature type="domain" description="PPM-type phosphatase" evidence="7">
    <location>
        <begin position="128"/>
        <end position="431"/>
    </location>
</feature>
<proteinExistence type="inferred from homology"/>
<dbReference type="PROSITE" id="PS01032">
    <property type="entry name" value="PPM_1"/>
    <property type="match status" value="1"/>
</dbReference>
<sequence length="437" mass="48096">MSSVESTSYVNLIATPPITSNEITESPALPPLNSQSPSNLDLIPPPSSNSSASTTTPSSTTNSNSNSTTNSNSNSTTNSNSNSNISEDLNLNITPDLASQDNSTSSYSLSTEDETTAQNDPFHGLSFQVGVAENKNSMYRNKMEDVHTYIANFTERVDWGYFGIFDGHAGKDSARWCGNNLHLLLEQEIDLNESDNPDLPPENPITNSKDMKKDLYKSFIKADEMIEKSGQGSSGCTACVAVLRWEIDENENTQSTPASNSSSPITPPRNYSSNTKFDYIPQNNHKRMLYTSNVGDSRIILFREGKSYRLSYDHKASDTNEINRIENQGGLILKNRVNGVLAVTRSLGDTYMKDLVIGKPFTTSTEIRKDDEFIILACDGVWDVISDQKAGKFVSDLFRKGATPKEASQKLCQLALDNSTTDNITVMVVKFDNEIFS</sequence>
<feature type="compositionally biased region" description="Polar residues" evidence="6">
    <location>
        <begin position="252"/>
        <end position="276"/>
    </location>
</feature>
<keyword evidence="3 5" id="KW-0378">Hydrolase</keyword>
<keyword evidence="4 5" id="KW-0904">Protein phosphatase</keyword>
<dbReference type="InterPro" id="IPR000222">
    <property type="entry name" value="PP2C_BS"/>
</dbReference>
<dbReference type="PROSITE" id="PS51746">
    <property type="entry name" value="PPM_2"/>
    <property type="match status" value="1"/>
</dbReference>
<feature type="compositionally biased region" description="Polar residues" evidence="6">
    <location>
        <begin position="85"/>
        <end position="110"/>
    </location>
</feature>
<dbReference type="GO" id="GO:0004722">
    <property type="term" value="F:protein serine/threonine phosphatase activity"/>
    <property type="evidence" value="ECO:0007669"/>
    <property type="project" value="InterPro"/>
</dbReference>
<dbReference type="SUPFAM" id="SSF81606">
    <property type="entry name" value="PP2C-like"/>
    <property type="match status" value="1"/>
</dbReference>
<evidence type="ECO:0000259" key="7">
    <source>
        <dbReference type="PROSITE" id="PS51746"/>
    </source>
</evidence>
<evidence type="ECO:0000256" key="5">
    <source>
        <dbReference type="RuleBase" id="RU003465"/>
    </source>
</evidence>
<dbReference type="InterPro" id="IPR015655">
    <property type="entry name" value="PP2C"/>
</dbReference>
<feature type="region of interest" description="Disordered" evidence="6">
    <location>
        <begin position="251"/>
        <end position="276"/>
    </location>
</feature>
<reference evidence="8" key="1">
    <citation type="submission" date="2022-12" db="EMBL/GenBank/DDBJ databases">
        <authorList>
            <person name="Brejova B."/>
        </authorList>
    </citation>
    <scope>NUCLEOTIDE SEQUENCE</scope>
</reference>
<dbReference type="AlphaFoldDB" id="A0A9W4X9P0"/>
<evidence type="ECO:0000256" key="2">
    <source>
        <dbReference type="ARBA" id="ARBA00022723"/>
    </source>
</evidence>
<keyword evidence="2" id="KW-0479">Metal-binding</keyword>
<evidence type="ECO:0000256" key="4">
    <source>
        <dbReference type="ARBA" id="ARBA00022912"/>
    </source>
</evidence>
<comment type="caution">
    <text evidence="8">The sequence shown here is derived from an EMBL/GenBank/DDBJ whole genome shotgun (WGS) entry which is preliminary data.</text>
</comment>
<dbReference type="OrthoDB" id="10264738at2759"/>
<accession>A0A9W4X9P0</accession>
<feature type="region of interest" description="Disordered" evidence="6">
    <location>
        <begin position="20"/>
        <end position="122"/>
    </location>
</feature>
<dbReference type="InterPro" id="IPR001932">
    <property type="entry name" value="PPM-type_phosphatase-like_dom"/>
</dbReference>
<evidence type="ECO:0000256" key="3">
    <source>
        <dbReference type="ARBA" id="ARBA00022801"/>
    </source>
</evidence>
<dbReference type="EMBL" id="CANTUO010000001">
    <property type="protein sequence ID" value="CAI5757387.1"/>
    <property type="molecule type" value="Genomic_DNA"/>
</dbReference>
<comment type="similarity">
    <text evidence="1 5">Belongs to the PP2C family.</text>
</comment>
<protein>
    <recommendedName>
        <fullName evidence="7">PPM-type phosphatase domain-containing protein</fullName>
    </recommendedName>
</protein>
<dbReference type="Proteomes" id="UP001152885">
    <property type="component" value="Unassembled WGS sequence"/>
</dbReference>
<feature type="compositionally biased region" description="Low complexity" evidence="6">
    <location>
        <begin position="48"/>
        <end position="84"/>
    </location>
</feature>
<dbReference type="Gene3D" id="3.60.40.10">
    <property type="entry name" value="PPM-type phosphatase domain"/>
    <property type="match status" value="1"/>
</dbReference>
<name>A0A9W4X9P0_9ASCO</name>
<evidence type="ECO:0000313" key="8">
    <source>
        <dbReference type="EMBL" id="CAI5757387.1"/>
    </source>
</evidence>
<keyword evidence="9" id="KW-1185">Reference proteome</keyword>
<evidence type="ECO:0000313" key="9">
    <source>
        <dbReference type="Proteomes" id="UP001152885"/>
    </source>
</evidence>
<gene>
    <name evidence="8" type="ORF">CANVERA_P1901</name>
</gene>
<dbReference type="CDD" id="cd00143">
    <property type="entry name" value="PP2Cc"/>
    <property type="match status" value="1"/>
</dbReference>
<dbReference type="SMART" id="SM00332">
    <property type="entry name" value="PP2Cc"/>
    <property type="match status" value="1"/>
</dbReference>
<dbReference type="GO" id="GO:0046872">
    <property type="term" value="F:metal ion binding"/>
    <property type="evidence" value="ECO:0007669"/>
    <property type="project" value="UniProtKB-KW"/>
</dbReference>
<organism evidence="8 9">
    <name type="scientific">Candida verbasci</name>
    <dbReference type="NCBI Taxonomy" id="1227364"/>
    <lineage>
        <taxon>Eukaryota</taxon>
        <taxon>Fungi</taxon>
        <taxon>Dikarya</taxon>
        <taxon>Ascomycota</taxon>
        <taxon>Saccharomycotina</taxon>
        <taxon>Pichiomycetes</taxon>
        <taxon>Debaryomycetaceae</taxon>
        <taxon>Candida/Lodderomyces clade</taxon>
        <taxon>Candida</taxon>
    </lineage>
</organism>
<evidence type="ECO:0000256" key="1">
    <source>
        <dbReference type="ARBA" id="ARBA00006702"/>
    </source>
</evidence>
<evidence type="ECO:0000256" key="6">
    <source>
        <dbReference type="SAM" id="MobiDB-lite"/>
    </source>
</evidence>
<dbReference type="PANTHER" id="PTHR13832:SF837">
    <property type="entry name" value="PROTEIN PHOSPHATASE 2C-LIKE DOMAIN-CONTAINING PROTEIN 1"/>
    <property type="match status" value="1"/>
</dbReference>
<dbReference type="InterPro" id="IPR036457">
    <property type="entry name" value="PPM-type-like_dom_sf"/>
</dbReference>